<keyword evidence="1" id="KW-0812">Transmembrane</keyword>
<dbReference type="HOGENOM" id="CLU_1720738_0_0_3"/>
<feature type="transmembrane region" description="Helical" evidence="1">
    <location>
        <begin position="12"/>
        <end position="32"/>
    </location>
</feature>
<name>A2C2Z2_PROM1</name>
<protein>
    <submittedName>
        <fullName evidence="2">Uncharacterized protein</fullName>
    </submittedName>
</protein>
<keyword evidence="1" id="KW-0472">Membrane</keyword>
<dbReference type="KEGG" id="pme:NATL1_12941"/>
<sequence>MIKTIIRAMYSAFISIVLISIILAGWTCFAFISQPTKSGEIINLIQDMYEGQKSVIINVVDLSKLLIKDNSERIASEDNNLLTESELLIDQEDNSLLDEPSILEDNGDNPLGIVIEPSLPEVIEENLPEISEAPLDNDQSEVPMNEMEMDMN</sequence>
<reference evidence="3" key="1">
    <citation type="journal article" date="2007" name="PLoS Genet.">
        <title>Patterns and implications of gene gain and loss in the evolution of Prochlorococcus.</title>
        <authorList>
            <person name="Kettler G.C."/>
            <person name="Martiny A.C."/>
            <person name="Huang K."/>
            <person name="Zucker J."/>
            <person name="Coleman M.L."/>
            <person name="Rodrigue S."/>
            <person name="Chen F."/>
            <person name="Lapidus A."/>
            <person name="Ferriera S."/>
            <person name="Johnson J."/>
            <person name="Steglich C."/>
            <person name="Church G.M."/>
            <person name="Richardson P."/>
            <person name="Chisholm S.W."/>
        </authorList>
    </citation>
    <scope>NUCLEOTIDE SEQUENCE [LARGE SCALE GENOMIC DNA]</scope>
    <source>
        <strain evidence="3">NATL1A</strain>
    </source>
</reference>
<evidence type="ECO:0000313" key="3">
    <source>
        <dbReference type="Proteomes" id="UP000002592"/>
    </source>
</evidence>
<dbReference type="AlphaFoldDB" id="A2C2Z2"/>
<gene>
    <name evidence="2" type="ordered locus">NATL1_12941</name>
</gene>
<dbReference type="Proteomes" id="UP000002592">
    <property type="component" value="Chromosome"/>
</dbReference>
<keyword evidence="1" id="KW-1133">Transmembrane helix</keyword>
<dbReference type="EMBL" id="CP000553">
    <property type="protein sequence ID" value="ABM75852.1"/>
    <property type="molecule type" value="Genomic_DNA"/>
</dbReference>
<evidence type="ECO:0000256" key="1">
    <source>
        <dbReference type="SAM" id="Phobius"/>
    </source>
</evidence>
<organism evidence="2 3">
    <name type="scientific">Prochlorococcus marinus (strain NATL1A)</name>
    <dbReference type="NCBI Taxonomy" id="167555"/>
    <lineage>
        <taxon>Bacteria</taxon>
        <taxon>Bacillati</taxon>
        <taxon>Cyanobacteriota</taxon>
        <taxon>Cyanophyceae</taxon>
        <taxon>Synechococcales</taxon>
        <taxon>Prochlorococcaceae</taxon>
        <taxon>Prochlorococcus</taxon>
    </lineage>
</organism>
<dbReference type="RefSeq" id="WP_011823917.1">
    <property type="nucleotide sequence ID" value="NC_008819.1"/>
</dbReference>
<dbReference type="eggNOG" id="ENOG50328YC">
    <property type="taxonomic scope" value="Bacteria"/>
</dbReference>
<evidence type="ECO:0000313" key="2">
    <source>
        <dbReference type="EMBL" id="ABM75852.1"/>
    </source>
</evidence>
<proteinExistence type="predicted"/>
<accession>A2C2Z2</accession>